<keyword evidence="3" id="KW-1185">Reference proteome</keyword>
<evidence type="ECO:0000313" key="2">
    <source>
        <dbReference type="EMBL" id="SLN54072.1"/>
    </source>
</evidence>
<dbReference type="OrthoDB" id="8906692at2"/>
<organism evidence="2 3">
    <name type="scientific">Aquimixticola soesokkakensis</name>
    <dbReference type="NCBI Taxonomy" id="1519096"/>
    <lineage>
        <taxon>Bacteria</taxon>
        <taxon>Pseudomonadati</taxon>
        <taxon>Pseudomonadota</taxon>
        <taxon>Alphaproteobacteria</taxon>
        <taxon>Rhodobacterales</taxon>
        <taxon>Paracoccaceae</taxon>
        <taxon>Aquimixticola</taxon>
    </lineage>
</organism>
<dbReference type="Gene3D" id="1.10.10.10">
    <property type="entry name" value="Winged helix-like DNA-binding domain superfamily/Winged helix DNA-binding domain"/>
    <property type="match status" value="1"/>
</dbReference>
<dbReference type="PRINTS" id="PR00598">
    <property type="entry name" value="HTHMARR"/>
</dbReference>
<proteinExistence type="predicted"/>
<dbReference type="SUPFAM" id="SSF46785">
    <property type="entry name" value="Winged helix' DNA-binding domain"/>
    <property type="match status" value="1"/>
</dbReference>
<accession>A0A1Y5T1X9</accession>
<dbReference type="PANTHER" id="PTHR33164">
    <property type="entry name" value="TRANSCRIPTIONAL REGULATOR, MARR FAMILY"/>
    <property type="match status" value="1"/>
</dbReference>
<dbReference type="GO" id="GO:0006950">
    <property type="term" value="P:response to stress"/>
    <property type="evidence" value="ECO:0007669"/>
    <property type="project" value="TreeGrafter"/>
</dbReference>
<dbReference type="RefSeq" id="WP_085837089.1">
    <property type="nucleotide sequence ID" value="NZ_FWFS01000008.1"/>
</dbReference>
<dbReference type="PROSITE" id="PS50995">
    <property type="entry name" value="HTH_MARR_2"/>
    <property type="match status" value="1"/>
</dbReference>
<dbReference type="InterPro" id="IPR036390">
    <property type="entry name" value="WH_DNA-bd_sf"/>
</dbReference>
<protein>
    <submittedName>
        <fullName evidence="2">MarR family protein</fullName>
    </submittedName>
</protein>
<dbReference type="PANTHER" id="PTHR33164:SF43">
    <property type="entry name" value="HTH-TYPE TRANSCRIPTIONAL REPRESSOR YETL"/>
    <property type="match status" value="1"/>
</dbReference>
<dbReference type="GO" id="GO:0003700">
    <property type="term" value="F:DNA-binding transcription factor activity"/>
    <property type="evidence" value="ECO:0007669"/>
    <property type="project" value="InterPro"/>
</dbReference>
<dbReference type="SMART" id="SM00347">
    <property type="entry name" value="HTH_MARR"/>
    <property type="match status" value="1"/>
</dbReference>
<dbReference type="InterPro" id="IPR000835">
    <property type="entry name" value="HTH_MarR-typ"/>
</dbReference>
<sequence>MTQTPPSPQKNKTPYDFDLEDFLPFLLNQTAEVTGRAFQSIYRARYGLTRTQWRVLAIIGRYGGLTGRAICDIAHEEKTRVSRAVAALEQEGLLSRTESPEDKRAEILSLTEKGQTVFADLGREANAFDARLKAALGPEKDRQLRAIIATLREIEPDR</sequence>
<name>A0A1Y5T1X9_9RHOB</name>
<dbReference type="InterPro" id="IPR039422">
    <property type="entry name" value="MarR/SlyA-like"/>
</dbReference>
<dbReference type="InterPro" id="IPR036388">
    <property type="entry name" value="WH-like_DNA-bd_sf"/>
</dbReference>
<dbReference type="Pfam" id="PF12802">
    <property type="entry name" value="MarR_2"/>
    <property type="match status" value="1"/>
</dbReference>
<dbReference type="AlphaFoldDB" id="A0A1Y5T1X9"/>
<gene>
    <name evidence="2" type="ORF">AQS8620_02382</name>
</gene>
<reference evidence="2 3" key="1">
    <citation type="submission" date="2017-03" db="EMBL/GenBank/DDBJ databases">
        <authorList>
            <person name="Afonso C.L."/>
            <person name="Miller P.J."/>
            <person name="Scott M.A."/>
            <person name="Spackman E."/>
            <person name="Goraichik I."/>
            <person name="Dimitrov K.M."/>
            <person name="Suarez D.L."/>
            <person name="Swayne D.E."/>
        </authorList>
    </citation>
    <scope>NUCLEOTIDE SEQUENCE [LARGE SCALE GENOMIC DNA]</scope>
    <source>
        <strain evidence="2 3">CECT 8620</strain>
    </source>
</reference>
<dbReference type="Proteomes" id="UP000193862">
    <property type="component" value="Unassembled WGS sequence"/>
</dbReference>
<evidence type="ECO:0000313" key="3">
    <source>
        <dbReference type="Proteomes" id="UP000193862"/>
    </source>
</evidence>
<dbReference type="EMBL" id="FWFS01000008">
    <property type="protein sequence ID" value="SLN54072.1"/>
    <property type="molecule type" value="Genomic_DNA"/>
</dbReference>
<evidence type="ECO:0000259" key="1">
    <source>
        <dbReference type="PROSITE" id="PS50995"/>
    </source>
</evidence>
<feature type="domain" description="HTH marR-type" evidence="1">
    <location>
        <begin position="20"/>
        <end position="153"/>
    </location>
</feature>